<keyword evidence="3 6" id="KW-0238">DNA-binding</keyword>
<dbReference type="FunFam" id="1.10.10.60:FF:000132">
    <property type="entry name" value="AraC family transcriptional regulator"/>
    <property type="match status" value="1"/>
</dbReference>
<dbReference type="AlphaFoldDB" id="A0A840RG09"/>
<dbReference type="PANTHER" id="PTHR11019:SF159">
    <property type="entry name" value="TRANSCRIPTIONAL REGULATOR-RELATED"/>
    <property type="match status" value="1"/>
</dbReference>
<protein>
    <submittedName>
        <fullName evidence="6">AraC-like DNA-binding protein</fullName>
    </submittedName>
</protein>
<comment type="caution">
    <text evidence="6">The sequence shown here is derived from an EMBL/GenBank/DDBJ whole genome shotgun (WGS) entry which is preliminary data.</text>
</comment>
<dbReference type="PROSITE" id="PS00041">
    <property type="entry name" value="HTH_ARAC_FAMILY_1"/>
    <property type="match status" value="1"/>
</dbReference>
<dbReference type="InterPro" id="IPR014710">
    <property type="entry name" value="RmlC-like_jellyroll"/>
</dbReference>
<dbReference type="Proteomes" id="UP000543030">
    <property type="component" value="Unassembled WGS sequence"/>
</dbReference>
<dbReference type="SUPFAM" id="SSF51182">
    <property type="entry name" value="RmlC-like cupins"/>
    <property type="match status" value="1"/>
</dbReference>
<dbReference type="PANTHER" id="PTHR11019">
    <property type="entry name" value="HTH-TYPE TRANSCRIPTIONAL REGULATOR NIMR"/>
    <property type="match status" value="1"/>
</dbReference>
<dbReference type="Gene3D" id="1.10.10.60">
    <property type="entry name" value="Homeodomain-like"/>
    <property type="match status" value="1"/>
</dbReference>
<dbReference type="Pfam" id="PF12833">
    <property type="entry name" value="HTH_18"/>
    <property type="match status" value="1"/>
</dbReference>
<dbReference type="RefSeq" id="WP_184099948.1">
    <property type="nucleotide sequence ID" value="NZ_JACHHN010000003.1"/>
</dbReference>
<keyword evidence="2" id="KW-0805">Transcription regulation</keyword>
<accession>A0A840RG09</accession>
<dbReference type="EMBL" id="JACHHN010000003">
    <property type="protein sequence ID" value="MBB5191243.1"/>
    <property type="molecule type" value="Genomic_DNA"/>
</dbReference>
<dbReference type="PROSITE" id="PS01124">
    <property type="entry name" value="HTH_ARAC_FAMILY_2"/>
    <property type="match status" value="1"/>
</dbReference>
<dbReference type="InterPro" id="IPR003313">
    <property type="entry name" value="AraC-bd"/>
</dbReference>
<dbReference type="CDD" id="cd06124">
    <property type="entry name" value="cupin_NimR-like_N"/>
    <property type="match status" value="1"/>
</dbReference>
<dbReference type="GO" id="GO:0043565">
    <property type="term" value="F:sequence-specific DNA binding"/>
    <property type="evidence" value="ECO:0007669"/>
    <property type="project" value="InterPro"/>
</dbReference>
<organism evidence="6 7">
    <name type="scientific">Silvimonas terrae</name>
    <dbReference type="NCBI Taxonomy" id="300266"/>
    <lineage>
        <taxon>Bacteria</taxon>
        <taxon>Pseudomonadati</taxon>
        <taxon>Pseudomonadota</taxon>
        <taxon>Betaproteobacteria</taxon>
        <taxon>Neisseriales</taxon>
        <taxon>Chitinibacteraceae</taxon>
        <taxon>Silvimonas</taxon>
    </lineage>
</organism>
<evidence type="ECO:0000256" key="4">
    <source>
        <dbReference type="ARBA" id="ARBA00023163"/>
    </source>
</evidence>
<evidence type="ECO:0000256" key="1">
    <source>
        <dbReference type="ARBA" id="ARBA00022491"/>
    </source>
</evidence>
<evidence type="ECO:0000256" key="2">
    <source>
        <dbReference type="ARBA" id="ARBA00023015"/>
    </source>
</evidence>
<evidence type="ECO:0000256" key="3">
    <source>
        <dbReference type="ARBA" id="ARBA00023125"/>
    </source>
</evidence>
<sequence length="246" mass="27867">MLQPDNALRVRMDHYADGHIESWHSHRQGQWLYAQSGMVRVYIDNAIWTLPPLRALWLPPTKGHEVRAIGTVNMASVYLEPEQVPSHLARHGVFNVSAMVDVLLNNLLIEQNEPASVRRQMMADLLLHEVCAAPHAPDLALPMPQERRLRRLCEALMLDPANSDGLELWGDRVGASARTIVRLFRDETGLSFGQWRDQMRVSDALIRLARKEPVHSIARQLGYHSSSAFIAMFRKVSGFSPSQAIR</sequence>
<reference evidence="6 7" key="1">
    <citation type="submission" date="2020-08" db="EMBL/GenBank/DDBJ databases">
        <title>Genomic Encyclopedia of Type Strains, Phase IV (KMG-IV): sequencing the most valuable type-strain genomes for metagenomic binning, comparative biology and taxonomic classification.</title>
        <authorList>
            <person name="Goeker M."/>
        </authorList>
    </citation>
    <scope>NUCLEOTIDE SEQUENCE [LARGE SCALE GENOMIC DNA]</scope>
    <source>
        <strain evidence="6 7">DSM 18233</strain>
    </source>
</reference>
<dbReference type="GO" id="GO:0003700">
    <property type="term" value="F:DNA-binding transcription factor activity"/>
    <property type="evidence" value="ECO:0007669"/>
    <property type="project" value="InterPro"/>
</dbReference>
<gene>
    <name evidence="6" type="ORF">HNQ50_001966</name>
</gene>
<dbReference type="SMART" id="SM00342">
    <property type="entry name" value="HTH_ARAC"/>
    <property type="match status" value="1"/>
</dbReference>
<name>A0A840RG09_9NEIS</name>
<keyword evidence="4" id="KW-0804">Transcription</keyword>
<proteinExistence type="predicted"/>
<dbReference type="InterPro" id="IPR011051">
    <property type="entry name" value="RmlC_Cupin_sf"/>
</dbReference>
<dbReference type="Gene3D" id="2.60.120.10">
    <property type="entry name" value="Jelly Rolls"/>
    <property type="match status" value="1"/>
</dbReference>
<dbReference type="SUPFAM" id="SSF46689">
    <property type="entry name" value="Homeodomain-like"/>
    <property type="match status" value="2"/>
</dbReference>
<evidence type="ECO:0000313" key="7">
    <source>
        <dbReference type="Proteomes" id="UP000543030"/>
    </source>
</evidence>
<dbReference type="InterPro" id="IPR018062">
    <property type="entry name" value="HTH_AraC-typ_CS"/>
</dbReference>
<feature type="domain" description="HTH araC/xylS-type" evidence="5">
    <location>
        <begin position="150"/>
        <end position="246"/>
    </location>
</feature>
<dbReference type="Pfam" id="PF02311">
    <property type="entry name" value="AraC_binding"/>
    <property type="match status" value="1"/>
</dbReference>
<evidence type="ECO:0000259" key="5">
    <source>
        <dbReference type="PROSITE" id="PS01124"/>
    </source>
</evidence>
<dbReference type="InterPro" id="IPR009057">
    <property type="entry name" value="Homeodomain-like_sf"/>
</dbReference>
<evidence type="ECO:0000313" key="6">
    <source>
        <dbReference type="EMBL" id="MBB5191243.1"/>
    </source>
</evidence>
<dbReference type="InterPro" id="IPR018060">
    <property type="entry name" value="HTH_AraC"/>
</dbReference>
<keyword evidence="1" id="KW-0678">Repressor</keyword>
<keyword evidence="7" id="KW-1185">Reference proteome</keyword>